<accession>X1BY01</accession>
<gene>
    <name evidence="1" type="ORF">S01H4_41532</name>
</gene>
<reference evidence="1" key="1">
    <citation type="journal article" date="2014" name="Front. Microbiol.">
        <title>High frequency of phylogenetically diverse reductive dehalogenase-homologous genes in deep subseafloor sedimentary metagenomes.</title>
        <authorList>
            <person name="Kawai M."/>
            <person name="Futagami T."/>
            <person name="Toyoda A."/>
            <person name="Takaki Y."/>
            <person name="Nishi S."/>
            <person name="Hori S."/>
            <person name="Arai W."/>
            <person name="Tsubouchi T."/>
            <person name="Morono Y."/>
            <person name="Uchiyama I."/>
            <person name="Ito T."/>
            <person name="Fujiyama A."/>
            <person name="Inagaki F."/>
            <person name="Takami H."/>
        </authorList>
    </citation>
    <scope>NUCLEOTIDE SEQUENCE</scope>
    <source>
        <strain evidence="1">Expedition CK06-06</strain>
    </source>
</reference>
<dbReference type="AlphaFoldDB" id="X1BY01"/>
<comment type="caution">
    <text evidence="1">The sequence shown here is derived from an EMBL/GenBank/DDBJ whole genome shotgun (WGS) entry which is preliminary data.</text>
</comment>
<sequence length="129" mass="15297">RILLLNKDIRVEHVQDISAEDARAEGALEWWDALEGKEGIERRTKIENDYGGERREHTSIDLFQMLWDSINSKPKPIYKKKKIVSYVSYPWEHIRLTSIYRGLPWRVHGNPWVWAVTFKRITGKGIKHE</sequence>
<organism evidence="1">
    <name type="scientific">marine sediment metagenome</name>
    <dbReference type="NCBI Taxonomy" id="412755"/>
    <lineage>
        <taxon>unclassified sequences</taxon>
        <taxon>metagenomes</taxon>
        <taxon>ecological metagenomes</taxon>
    </lineage>
</organism>
<evidence type="ECO:0000313" key="1">
    <source>
        <dbReference type="EMBL" id="GAG99905.1"/>
    </source>
</evidence>
<proteinExistence type="predicted"/>
<name>X1BY01_9ZZZZ</name>
<dbReference type="EMBL" id="BART01022720">
    <property type="protein sequence ID" value="GAG99905.1"/>
    <property type="molecule type" value="Genomic_DNA"/>
</dbReference>
<feature type="non-terminal residue" evidence="1">
    <location>
        <position position="1"/>
    </location>
</feature>
<protein>
    <submittedName>
        <fullName evidence="1">Uncharacterized protein</fullName>
    </submittedName>
</protein>